<dbReference type="GO" id="GO:0042597">
    <property type="term" value="C:periplasmic space"/>
    <property type="evidence" value="ECO:0007669"/>
    <property type="project" value="InterPro"/>
</dbReference>
<dbReference type="Gene3D" id="2.60.40.1220">
    <property type="match status" value="1"/>
</dbReference>
<sequence>MKHLILLAALVFPVALAHSELESATPAEGSRVAAPREVKLRFSEEVELKFSTFKVYPVGVTGSVQRVNAAAGMLKAQHLNRRDDASQRADLGVSEKARTAREVTLPLKQNLTPGAYVVMWKVLSVDTHTTEGFYVFNVR</sequence>
<evidence type="ECO:0000313" key="7">
    <source>
        <dbReference type="EMBL" id="MBB6096857.1"/>
    </source>
</evidence>
<keyword evidence="8" id="KW-1185">Reference proteome</keyword>
<dbReference type="SUPFAM" id="SSF81296">
    <property type="entry name" value="E set domains"/>
    <property type="match status" value="1"/>
</dbReference>
<evidence type="ECO:0000256" key="1">
    <source>
        <dbReference type="ARBA" id="ARBA00004196"/>
    </source>
</evidence>
<evidence type="ECO:0000259" key="6">
    <source>
        <dbReference type="Pfam" id="PF04234"/>
    </source>
</evidence>
<dbReference type="GO" id="GO:0005507">
    <property type="term" value="F:copper ion binding"/>
    <property type="evidence" value="ECO:0007669"/>
    <property type="project" value="InterPro"/>
</dbReference>
<evidence type="ECO:0000256" key="3">
    <source>
        <dbReference type="ARBA" id="ARBA00022729"/>
    </source>
</evidence>
<keyword evidence="2" id="KW-0479">Metal-binding</keyword>
<gene>
    <name evidence="7" type="ORF">HNR42_000269</name>
</gene>
<feature type="signal peptide" evidence="5">
    <location>
        <begin position="1"/>
        <end position="17"/>
    </location>
</feature>
<dbReference type="GO" id="GO:0030313">
    <property type="term" value="C:cell envelope"/>
    <property type="evidence" value="ECO:0007669"/>
    <property type="project" value="UniProtKB-SubCell"/>
</dbReference>
<dbReference type="PANTHER" id="PTHR34820">
    <property type="entry name" value="INNER MEMBRANE PROTEIN YEBZ"/>
    <property type="match status" value="1"/>
</dbReference>
<organism evidence="7 8">
    <name type="scientific">Deinobacterium chartae</name>
    <dbReference type="NCBI Taxonomy" id="521158"/>
    <lineage>
        <taxon>Bacteria</taxon>
        <taxon>Thermotogati</taxon>
        <taxon>Deinococcota</taxon>
        <taxon>Deinococci</taxon>
        <taxon>Deinococcales</taxon>
        <taxon>Deinococcaceae</taxon>
        <taxon>Deinobacterium</taxon>
    </lineage>
</organism>
<dbReference type="AlphaFoldDB" id="A0A841HU28"/>
<dbReference type="EMBL" id="JACHHG010000001">
    <property type="protein sequence ID" value="MBB6096857.1"/>
    <property type="molecule type" value="Genomic_DNA"/>
</dbReference>
<dbReference type="GO" id="GO:0005886">
    <property type="term" value="C:plasma membrane"/>
    <property type="evidence" value="ECO:0007669"/>
    <property type="project" value="TreeGrafter"/>
</dbReference>
<dbReference type="RefSeq" id="WP_183983705.1">
    <property type="nucleotide sequence ID" value="NZ_JACHHG010000001.1"/>
</dbReference>
<protein>
    <recommendedName>
        <fullName evidence="6">CopC domain-containing protein</fullName>
    </recommendedName>
</protein>
<dbReference type="InterPro" id="IPR014756">
    <property type="entry name" value="Ig_E-set"/>
</dbReference>
<keyword evidence="4" id="KW-0186">Copper</keyword>
<dbReference type="GO" id="GO:0046688">
    <property type="term" value="P:response to copper ion"/>
    <property type="evidence" value="ECO:0007669"/>
    <property type="project" value="InterPro"/>
</dbReference>
<feature type="domain" description="CopC" evidence="6">
    <location>
        <begin position="18"/>
        <end position="138"/>
    </location>
</feature>
<dbReference type="Proteomes" id="UP000569951">
    <property type="component" value="Unassembled WGS sequence"/>
</dbReference>
<dbReference type="InterPro" id="IPR014755">
    <property type="entry name" value="Cu-Rt/internalin_Ig-like"/>
</dbReference>
<comment type="subcellular location">
    <subcellularLocation>
        <location evidence="1">Cell envelope</location>
    </subcellularLocation>
</comment>
<dbReference type="InterPro" id="IPR007348">
    <property type="entry name" value="CopC_dom"/>
</dbReference>
<evidence type="ECO:0000313" key="8">
    <source>
        <dbReference type="Proteomes" id="UP000569951"/>
    </source>
</evidence>
<dbReference type="InterPro" id="IPR032694">
    <property type="entry name" value="CopC/D"/>
</dbReference>
<reference evidence="7 8" key="1">
    <citation type="submission" date="2020-08" db="EMBL/GenBank/DDBJ databases">
        <title>Genomic Encyclopedia of Type Strains, Phase IV (KMG-IV): sequencing the most valuable type-strain genomes for metagenomic binning, comparative biology and taxonomic classification.</title>
        <authorList>
            <person name="Goeker M."/>
        </authorList>
    </citation>
    <scope>NUCLEOTIDE SEQUENCE [LARGE SCALE GENOMIC DNA]</scope>
    <source>
        <strain evidence="7 8">DSM 21458</strain>
    </source>
</reference>
<evidence type="ECO:0000256" key="4">
    <source>
        <dbReference type="ARBA" id="ARBA00023008"/>
    </source>
</evidence>
<feature type="chain" id="PRO_5032887487" description="CopC domain-containing protein" evidence="5">
    <location>
        <begin position="18"/>
        <end position="139"/>
    </location>
</feature>
<evidence type="ECO:0000256" key="2">
    <source>
        <dbReference type="ARBA" id="ARBA00022723"/>
    </source>
</evidence>
<proteinExistence type="predicted"/>
<accession>A0A841HU28</accession>
<dbReference type="PANTHER" id="PTHR34820:SF4">
    <property type="entry name" value="INNER MEMBRANE PROTEIN YEBZ"/>
    <property type="match status" value="1"/>
</dbReference>
<dbReference type="GO" id="GO:0006825">
    <property type="term" value="P:copper ion transport"/>
    <property type="evidence" value="ECO:0007669"/>
    <property type="project" value="InterPro"/>
</dbReference>
<comment type="caution">
    <text evidence="7">The sequence shown here is derived from an EMBL/GenBank/DDBJ whole genome shotgun (WGS) entry which is preliminary data.</text>
</comment>
<keyword evidence="3 5" id="KW-0732">Signal</keyword>
<name>A0A841HU28_9DEIO</name>
<evidence type="ECO:0000256" key="5">
    <source>
        <dbReference type="SAM" id="SignalP"/>
    </source>
</evidence>
<dbReference type="Pfam" id="PF04234">
    <property type="entry name" value="CopC"/>
    <property type="match status" value="1"/>
</dbReference>